<feature type="region of interest" description="Disordered" evidence="1">
    <location>
        <begin position="1147"/>
        <end position="1257"/>
    </location>
</feature>
<evidence type="ECO:0000313" key="3">
    <source>
        <dbReference type="Proteomes" id="UP000655225"/>
    </source>
</evidence>
<dbReference type="OrthoDB" id="653468at2759"/>
<dbReference type="EMBL" id="JABCRI010000013">
    <property type="protein sequence ID" value="KAF8395484.1"/>
    <property type="molecule type" value="Genomic_DNA"/>
</dbReference>
<dbReference type="PANTHER" id="PTHR33416:SF20">
    <property type="entry name" value="NUCLEAR PORE COMPLEX PROTEIN NUP1"/>
    <property type="match status" value="1"/>
</dbReference>
<feature type="compositionally biased region" description="Polar residues" evidence="1">
    <location>
        <begin position="109"/>
        <end position="119"/>
    </location>
</feature>
<feature type="region of interest" description="Disordered" evidence="1">
    <location>
        <begin position="486"/>
        <end position="524"/>
    </location>
</feature>
<dbReference type="AlphaFoldDB" id="A0A834YTU4"/>
<dbReference type="Proteomes" id="UP000655225">
    <property type="component" value="Unassembled WGS sequence"/>
</dbReference>
<sequence>MATEAGSYEGGAGGKFRKRPFRRSATPYDRPPTALRNPSEPGRNGWLSKLVDPASRIITKSAQMFFPSVFRKNLPALQTVSDTNQESRNELMETVPINTSGAEERVSNEGDNPSDNFNSNGAEIDHLTELLRSRTVDVPVEHENKSSEPSTPQPVAAHDRQVELVDNPVLENGINRQRLVGVISTPEVLEEDVDSPARLAKDYMGSRPLKASPSILGFRSQAFRDTAALQSNLSFPPMSPSMSLAPRSAIRFAGVTGVPEVGGLTPRPRGRSAIYSMARTPFSKVHLSAANKGVGSTIDRYAGPSTSSQLTWENNSLSSGQQISKRRSSVLDSDIGSVGTIRRIRQKTNLISPLKHIRSVHGSPLSLPGIGVGSDAAQRSRSSFQKPLLLDQPKYNSSNMLVENEDNSIPSTSFAAVPTQSSEMARKILQQLDKLVPSPKEKSSELKLATAKERSPTKLTVSMSYRQAFRSVEDVESSKFLHNAQVNGNLDGLGGTHVPGSRDSTSQKQDKVEENGPSKIAVPRDRLAHVVNGVDTTISINDLAPGVNAADLSISYFNANPPQKKRAFQMSAQELSRAAVFNVLTIILKDALEQDDGGYSTGVASTATATGRENTSVAESKTIAAESVTVDKPPSSFSEIKSPANFVWNKGTSTGASDGTVVAQKNMAFTFTVAPSPSSSTQPATFAPESTSVFDEAVPPKEPTTASVFSFSSKSVDKAPPITFSSTYSGLGEFSGLKSGVLSDSKLETSSSFATVAATATNTISKTAEADKSDNDYSRKPGDLFPKPATAISSGVSISTSPSSFSFGASTNNSSLNNGLLAANPSIFSILAPSVPVSGSSTNQFFSSGSTFIATNATPSSSPSTSATAPTFPSAPMFQFGSNTSSSSLSNAVSPASATSGIEARDFEPKTKQASTFGSQTRSPFSITSASNGSSIFGNTASATTSIMKFSTANNQPQSSTPFVTGTGSLFGAQAAPGGTGVASFTQSMPSQFGSSASSPTYGLSGASAFTSGSSVFGSSTPATKVFDSSSGFGLSSSAAFSTGANSSSGSSTISSVFGSSLQPATSSIFGSSFGSSPSPTTGFSFGGSSTAVTGTGSAPITFGSSIAPPTDSMFSFTSAITTSSSASFSPLQHVFGNPNSVVTYGSASPGNDQMNMEDSMAEDTAQASTPAVSAFGQPAASPPPSNLVFGSPSPSGALPFQFGSQQNLSTPQNPSSFQAAGSLELNAEGSFSLGTGGTDKSNRKFVKVRRDKVRKR</sequence>
<feature type="region of interest" description="Disordered" evidence="1">
    <location>
        <begin position="1"/>
        <end position="47"/>
    </location>
</feature>
<feature type="compositionally biased region" description="Polar residues" evidence="1">
    <location>
        <begin position="1203"/>
        <end position="1220"/>
    </location>
</feature>
<dbReference type="GO" id="GO:0071763">
    <property type="term" value="P:nuclear membrane organization"/>
    <property type="evidence" value="ECO:0007669"/>
    <property type="project" value="TreeGrafter"/>
</dbReference>
<dbReference type="GO" id="GO:0005635">
    <property type="term" value="C:nuclear envelope"/>
    <property type="evidence" value="ECO:0007669"/>
    <property type="project" value="TreeGrafter"/>
</dbReference>
<accession>A0A834YTU4</accession>
<protein>
    <submittedName>
        <fullName evidence="2">Uncharacterized protein</fullName>
    </submittedName>
</protein>
<keyword evidence="3" id="KW-1185">Reference proteome</keyword>
<organism evidence="2 3">
    <name type="scientific">Tetracentron sinense</name>
    <name type="common">Spur-leaf</name>
    <dbReference type="NCBI Taxonomy" id="13715"/>
    <lineage>
        <taxon>Eukaryota</taxon>
        <taxon>Viridiplantae</taxon>
        <taxon>Streptophyta</taxon>
        <taxon>Embryophyta</taxon>
        <taxon>Tracheophyta</taxon>
        <taxon>Spermatophyta</taxon>
        <taxon>Magnoliopsida</taxon>
        <taxon>Trochodendrales</taxon>
        <taxon>Trochodendraceae</taxon>
        <taxon>Tetracentron</taxon>
    </lineage>
</organism>
<comment type="caution">
    <text evidence="2">The sequence shown here is derived from an EMBL/GenBank/DDBJ whole genome shotgun (WGS) entry which is preliminary data.</text>
</comment>
<feature type="compositionally biased region" description="Basic and acidic residues" evidence="1">
    <location>
        <begin position="508"/>
        <end position="524"/>
    </location>
</feature>
<evidence type="ECO:0000256" key="1">
    <source>
        <dbReference type="SAM" id="MobiDB-lite"/>
    </source>
</evidence>
<evidence type="ECO:0000313" key="2">
    <source>
        <dbReference type="EMBL" id="KAF8395484.1"/>
    </source>
</evidence>
<reference evidence="2 3" key="1">
    <citation type="submission" date="2020-04" db="EMBL/GenBank/DDBJ databases">
        <title>Plant Genome Project.</title>
        <authorList>
            <person name="Zhang R.-G."/>
        </authorList>
    </citation>
    <scope>NUCLEOTIDE SEQUENCE [LARGE SCALE GENOMIC DNA]</scope>
    <source>
        <strain evidence="2">YNK0</strain>
        <tissue evidence="2">Leaf</tissue>
    </source>
</reference>
<dbReference type="PANTHER" id="PTHR33416">
    <property type="entry name" value="NUCLEAR PORE COMPLEX PROTEIN NUP1"/>
    <property type="match status" value="1"/>
</dbReference>
<feature type="compositionally biased region" description="Basic residues" evidence="1">
    <location>
        <begin position="1244"/>
        <end position="1257"/>
    </location>
</feature>
<feature type="compositionally biased region" description="Polar residues" evidence="1">
    <location>
        <begin position="1147"/>
        <end position="1157"/>
    </location>
</feature>
<proteinExistence type="predicted"/>
<gene>
    <name evidence="2" type="ORF">HHK36_019430</name>
</gene>
<dbReference type="OMA" id="ESCPNDH"/>
<feature type="region of interest" description="Disordered" evidence="1">
    <location>
        <begin position="99"/>
        <end position="119"/>
    </location>
</feature>
<name>A0A834YTU4_TETSI</name>
<feature type="compositionally biased region" description="Polar residues" evidence="1">
    <location>
        <begin position="912"/>
        <end position="928"/>
    </location>
</feature>
<feature type="region of interest" description="Disordered" evidence="1">
    <location>
        <begin position="899"/>
        <end position="928"/>
    </location>
</feature>